<gene>
    <name evidence="1" type="ORF">S01H1_21064</name>
</gene>
<feature type="non-terminal residue" evidence="1">
    <location>
        <position position="70"/>
    </location>
</feature>
<name>X0UTX1_9ZZZZ</name>
<dbReference type="SUPFAM" id="SSF51905">
    <property type="entry name" value="FAD/NAD(P)-binding domain"/>
    <property type="match status" value="1"/>
</dbReference>
<dbReference type="InterPro" id="IPR036188">
    <property type="entry name" value="FAD/NAD-bd_sf"/>
</dbReference>
<evidence type="ECO:0000313" key="1">
    <source>
        <dbReference type="EMBL" id="GAF91895.1"/>
    </source>
</evidence>
<proteinExistence type="predicted"/>
<evidence type="ECO:0008006" key="2">
    <source>
        <dbReference type="Google" id="ProtNLM"/>
    </source>
</evidence>
<dbReference type="EMBL" id="BARS01011617">
    <property type="protein sequence ID" value="GAF91895.1"/>
    <property type="molecule type" value="Genomic_DNA"/>
</dbReference>
<sequence>MGLMKKDHILKDGSKIAIIGGGPAGSLFAHFAQKWSTQKDIDVSVTIFDGKDFLQREPKGCNLCAGVIAE</sequence>
<dbReference type="Gene3D" id="3.50.50.60">
    <property type="entry name" value="FAD/NAD(P)-binding domain"/>
    <property type="match status" value="1"/>
</dbReference>
<dbReference type="AlphaFoldDB" id="X0UTX1"/>
<organism evidence="1">
    <name type="scientific">marine sediment metagenome</name>
    <dbReference type="NCBI Taxonomy" id="412755"/>
    <lineage>
        <taxon>unclassified sequences</taxon>
        <taxon>metagenomes</taxon>
        <taxon>ecological metagenomes</taxon>
    </lineage>
</organism>
<reference evidence="1" key="1">
    <citation type="journal article" date="2014" name="Front. Microbiol.">
        <title>High frequency of phylogenetically diverse reductive dehalogenase-homologous genes in deep subseafloor sedimentary metagenomes.</title>
        <authorList>
            <person name="Kawai M."/>
            <person name="Futagami T."/>
            <person name="Toyoda A."/>
            <person name="Takaki Y."/>
            <person name="Nishi S."/>
            <person name="Hori S."/>
            <person name="Arai W."/>
            <person name="Tsubouchi T."/>
            <person name="Morono Y."/>
            <person name="Uchiyama I."/>
            <person name="Ito T."/>
            <person name="Fujiyama A."/>
            <person name="Inagaki F."/>
            <person name="Takami H."/>
        </authorList>
    </citation>
    <scope>NUCLEOTIDE SEQUENCE</scope>
    <source>
        <strain evidence="1">Expedition CK06-06</strain>
    </source>
</reference>
<accession>X0UTX1</accession>
<comment type="caution">
    <text evidence="1">The sequence shown here is derived from an EMBL/GenBank/DDBJ whole genome shotgun (WGS) entry which is preliminary data.</text>
</comment>
<protein>
    <recommendedName>
        <fullName evidence="2">FAD/NAD(P)-binding domain-containing protein</fullName>
    </recommendedName>
</protein>